<name>A0A518GKQ7_9PLAN</name>
<proteinExistence type="predicted"/>
<dbReference type="RefSeq" id="WP_222423381.1">
    <property type="nucleotide sequence ID" value="NZ_CP036299.1"/>
</dbReference>
<dbReference type="NCBIfam" id="TIGR04123">
    <property type="entry name" value="P_estr_lig_assc"/>
    <property type="match status" value="1"/>
</dbReference>
<dbReference type="InterPro" id="IPR024173">
    <property type="entry name" value="Pesterase_MJ0037-like"/>
</dbReference>
<evidence type="ECO:0000313" key="1">
    <source>
        <dbReference type="EMBL" id="QDV29245.1"/>
    </source>
</evidence>
<accession>A0A518GKQ7</accession>
<reference evidence="1 2" key="1">
    <citation type="submission" date="2019-02" db="EMBL/GenBank/DDBJ databases">
        <title>Deep-cultivation of Planctomycetes and their phenomic and genomic characterization uncovers novel biology.</title>
        <authorList>
            <person name="Wiegand S."/>
            <person name="Jogler M."/>
            <person name="Boedeker C."/>
            <person name="Pinto D."/>
            <person name="Vollmers J."/>
            <person name="Rivas-Marin E."/>
            <person name="Kohn T."/>
            <person name="Peeters S.H."/>
            <person name="Heuer A."/>
            <person name="Rast P."/>
            <person name="Oberbeckmann S."/>
            <person name="Bunk B."/>
            <person name="Jeske O."/>
            <person name="Meyerdierks A."/>
            <person name="Storesund J.E."/>
            <person name="Kallscheuer N."/>
            <person name="Luecker S."/>
            <person name="Lage O.M."/>
            <person name="Pohl T."/>
            <person name="Merkel B.J."/>
            <person name="Hornburger P."/>
            <person name="Mueller R.-W."/>
            <person name="Bruemmer F."/>
            <person name="Labrenz M."/>
            <person name="Spormann A.M."/>
            <person name="Op den Camp H."/>
            <person name="Overmann J."/>
            <person name="Amann R."/>
            <person name="Jetten M.S.M."/>
            <person name="Mascher T."/>
            <person name="Medema M.H."/>
            <person name="Devos D.P."/>
            <person name="Kaster A.-K."/>
            <person name="Ovreas L."/>
            <person name="Rohde M."/>
            <person name="Galperin M.Y."/>
            <person name="Jogler C."/>
        </authorList>
    </citation>
    <scope>NUCLEOTIDE SEQUENCE [LARGE SCALE GENOMIC DNA]</scope>
    <source>
        <strain evidence="1 2">Spb1</strain>
    </source>
</reference>
<dbReference type="PIRSF" id="PIRSF000887">
    <property type="entry name" value="Pesterase_MJ0037"/>
    <property type="match status" value="1"/>
</dbReference>
<sequence length="230" mass="25547">METLAEPASATKGDLQLLVAGETLRLLPEKAIYWERCSTLLVADTHWGKAASFRAASIPIPQGTTQADLERLSQVIERTHATRLIVLGDLLHSREGRSAATFEKVTQWRRRHENLRIDLIQGNHDLQAGLPLADWKIVVARPPVIELPFVWHHEPQPHAEGFVLAGHVHPSIVLKGLARQTLRLPCFHLQQNQLTLPAFSSFAGGYNIKPGRGDRIFPVADTGVVEIPCQ</sequence>
<dbReference type="AlphaFoldDB" id="A0A518GKQ7"/>
<dbReference type="EMBL" id="CP036299">
    <property type="protein sequence ID" value="QDV29245.1"/>
    <property type="molecule type" value="Genomic_DNA"/>
</dbReference>
<keyword evidence="2" id="KW-1185">Reference proteome</keyword>
<dbReference type="Proteomes" id="UP000315349">
    <property type="component" value="Chromosome"/>
</dbReference>
<dbReference type="SUPFAM" id="SSF56300">
    <property type="entry name" value="Metallo-dependent phosphatases"/>
    <property type="match status" value="1"/>
</dbReference>
<dbReference type="InterPro" id="IPR026336">
    <property type="entry name" value="PdeM-like"/>
</dbReference>
<dbReference type="InterPro" id="IPR029052">
    <property type="entry name" value="Metallo-depent_PP-like"/>
</dbReference>
<dbReference type="Gene3D" id="3.60.21.10">
    <property type="match status" value="1"/>
</dbReference>
<evidence type="ECO:0000313" key="2">
    <source>
        <dbReference type="Proteomes" id="UP000315349"/>
    </source>
</evidence>
<gene>
    <name evidence="1" type="ORF">Spb1_11250</name>
</gene>
<evidence type="ECO:0008006" key="3">
    <source>
        <dbReference type="Google" id="ProtNLM"/>
    </source>
</evidence>
<dbReference type="PANTHER" id="PTHR39323:SF1">
    <property type="entry name" value="BLR1149 PROTEIN"/>
    <property type="match status" value="1"/>
</dbReference>
<organism evidence="1 2">
    <name type="scientific">Planctopirus ephydatiae</name>
    <dbReference type="NCBI Taxonomy" id="2528019"/>
    <lineage>
        <taxon>Bacteria</taxon>
        <taxon>Pseudomonadati</taxon>
        <taxon>Planctomycetota</taxon>
        <taxon>Planctomycetia</taxon>
        <taxon>Planctomycetales</taxon>
        <taxon>Planctomycetaceae</taxon>
        <taxon>Planctopirus</taxon>
    </lineage>
</organism>
<dbReference type="PANTHER" id="PTHR39323">
    <property type="entry name" value="BLR1149 PROTEIN"/>
    <property type="match status" value="1"/>
</dbReference>
<dbReference type="KEGG" id="peh:Spb1_11250"/>
<protein>
    <recommendedName>
        <fullName evidence="3">Calcineurin-like phosphoesterase</fullName>
    </recommendedName>
</protein>